<accession>A0A060NI57</accession>
<keyword evidence="5 8" id="KW-1133">Transmembrane helix</keyword>
<proteinExistence type="inferred from homology"/>
<evidence type="ECO:0000256" key="6">
    <source>
        <dbReference type="ARBA" id="ARBA00023136"/>
    </source>
</evidence>
<dbReference type="PANTHER" id="PTHR42703">
    <property type="entry name" value="NADH DEHYDROGENASE"/>
    <property type="match status" value="1"/>
</dbReference>
<evidence type="ECO:0000256" key="3">
    <source>
        <dbReference type="ARBA" id="ARBA00022475"/>
    </source>
</evidence>
<evidence type="ECO:0000313" key="12">
    <source>
        <dbReference type="Proteomes" id="UP000067461"/>
    </source>
</evidence>
<evidence type="ECO:0000259" key="10">
    <source>
        <dbReference type="Pfam" id="PF00662"/>
    </source>
</evidence>
<feature type="transmembrane region" description="Helical" evidence="8">
    <location>
        <begin position="207"/>
        <end position="227"/>
    </location>
</feature>
<feature type="transmembrane region" description="Helical" evidence="8">
    <location>
        <begin position="273"/>
        <end position="296"/>
    </location>
</feature>
<dbReference type="InterPro" id="IPR001516">
    <property type="entry name" value="Proton_antipo_N"/>
</dbReference>
<keyword evidence="4 7" id="KW-0812">Transmembrane</keyword>
<evidence type="ECO:0000256" key="7">
    <source>
        <dbReference type="RuleBase" id="RU000320"/>
    </source>
</evidence>
<feature type="transmembrane region" description="Helical" evidence="8">
    <location>
        <begin position="376"/>
        <end position="399"/>
    </location>
</feature>
<feature type="transmembrane region" description="Helical" evidence="8">
    <location>
        <begin position="36"/>
        <end position="57"/>
    </location>
</feature>
<dbReference type="Pfam" id="PF00361">
    <property type="entry name" value="Proton_antipo_M"/>
    <property type="match status" value="1"/>
</dbReference>
<dbReference type="InterPro" id="IPR001750">
    <property type="entry name" value="ND/Mrp_TM"/>
</dbReference>
<keyword evidence="12" id="KW-1185">Reference proteome</keyword>
<dbReference type="GO" id="GO:0005886">
    <property type="term" value="C:plasma membrane"/>
    <property type="evidence" value="ECO:0007669"/>
    <property type="project" value="UniProtKB-SubCell"/>
</dbReference>
<feature type="transmembrane region" description="Helical" evidence="8">
    <location>
        <begin position="463"/>
        <end position="484"/>
    </location>
</feature>
<feature type="transmembrane region" description="Helical" evidence="8">
    <location>
        <begin position="110"/>
        <end position="137"/>
    </location>
</feature>
<dbReference type="PANTHER" id="PTHR42703:SF1">
    <property type="entry name" value="NA(+)_H(+) ANTIPORTER SUBUNIT D1"/>
    <property type="match status" value="1"/>
</dbReference>
<feature type="domain" description="NADH-Ubiquinone oxidoreductase (complex I) chain 5 N-terminal" evidence="10">
    <location>
        <begin position="73"/>
        <end position="111"/>
    </location>
</feature>
<dbReference type="PRINTS" id="PR01434">
    <property type="entry name" value="NADHDHGNASE5"/>
</dbReference>
<evidence type="ECO:0000256" key="2">
    <source>
        <dbReference type="ARBA" id="ARBA00005346"/>
    </source>
</evidence>
<dbReference type="OrthoDB" id="9811798at2"/>
<dbReference type="InterPro" id="IPR050586">
    <property type="entry name" value="CPA3_Na-H_Antiporter_D"/>
</dbReference>
<keyword evidence="11" id="KW-0456">Lyase</keyword>
<keyword evidence="6 8" id="KW-0472">Membrane</keyword>
<evidence type="ECO:0000259" key="9">
    <source>
        <dbReference type="Pfam" id="PF00361"/>
    </source>
</evidence>
<organism evidence="11 12">
    <name type="scientific">Serpentinimonas raichei</name>
    <dbReference type="NCBI Taxonomy" id="1458425"/>
    <lineage>
        <taxon>Bacteria</taxon>
        <taxon>Pseudomonadati</taxon>
        <taxon>Pseudomonadota</taxon>
        <taxon>Betaproteobacteria</taxon>
        <taxon>Burkholderiales</taxon>
        <taxon>Comamonadaceae</taxon>
        <taxon>Serpentinimonas</taxon>
    </lineage>
</organism>
<sequence>MNDWLLPLTLASSLLAGLVIFFLPERSVGWRSALNLGAAVLKLACVGAMLWGTQQGISYELRLPFLPGHELLLRADPLGLLFVTLSAVLWLLTTVYAIGYLEDSPNRSRFFGFFSLCVTATVGIALSGNLLTFFLFYELLTLATYPLVVHRGTPQVLQAGARYLAYTLGGGVVLLAAIVWLQALVGPVEFQAGGALAALDAHATPEAWMLVGIFALFMAGLGVKAALAPLHGWLPQAMVAPAPVSALLHAVAVVKAGAFGIVRVVYEVFGIEFAHSLGVLLPLAVVASITIIFGSLRALTQDDLKRRLAYSTVSQVSYIALGVALFGPAGTIGGLVHLVHQGIMKITLFFCAGNYAQTLGVHRVSQMAGIGRRMPWTTAAFSIGALGMIGVPPVAGFVSKWYLGLGAIESGLGWVLAVLLFSSLLNAAYFLPILRLAWFEPAPAHWPHEAPDEPPRTGDAAPLLLLPTLCAAALALLAGLAAGLPMSPLDWVKFITATEYLP</sequence>
<feature type="domain" description="NADH:quinone oxidoreductase/Mrp antiporter transmembrane" evidence="9">
    <location>
        <begin position="127"/>
        <end position="425"/>
    </location>
</feature>
<comment type="subcellular location">
    <subcellularLocation>
        <location evidence="1">Cell membrane</location>
        <topology evidence="1">Multi-pass membrane protein</topology>
    </subcellularLocation>
    <subcellularLocation>
        <location evidence="7">Membrane</location>
        <topology evidence="7">Multi-pass membrane protein</topology>
    </subcellularLocation>
</comment>
<feature type="transmembrane region" description="Helical" evidence="8">
    <location>
        <begin position="77"/>
        <end position="98"/>
    </location>
</feature>
<dbReference type="GO" id="GO:0016829">
    <property type="term" value="F:lyase activity"/>
    <property type="evidence" value="ECO:0007669"/>
    <property type="project" value="UniProtKB-KW"/>
</dbReference>
<dbReference type="Proteomes" id="UP000067461">
    <property type="component" value="Chromosome"/>
</dbReference>
<keyword evidence="3" id="KW-1003">Cell membrane</keyword>
<evidence type="ECO:0000256" key="8">
    <source>
        <dbReference type="SAM" id="Phobius"/>
    </source>
</evidence>
<evidence type="ECO:0000256" key="5">
    <source>
        <dbReference type="ARBA" id="ARBA00022989"/>
    </source>
</evidence>
<dbReference type="EMBL" id="AP014568">
    <property type="protein sequence ID" value="BAO80937.1"/>
    <property type="molecule type" value="Genomic_DNA"/>
</dbReference>
<feature type="transmembrane region" description="Helical" evidence="8">
    <location>
        <begin position="411"/>
        <end position="431"/>
    </location>
</feature>
<evidence type="ECO:0000256" key="4">
    <source>
        <dbReference type="ARBA" id="ARBA00022692"/>
    </source>
</evidence>
<reference evidence="11 12" key="1">
    <citation type="journal article" date="2014" name="Nat. Commun.">
        <title>Physiological and genomic features of highly alkaliphilic hydrogen-utilizing Betaproteobacteria from a continental serpentinizing site.</title>
        <authorList>
            <person name="Suzuki S."/>
            <person name="Kuenen J.G."/>
            <person name="Schipper K."/>
            <person name="van der Velde S."/>
            <person name="Ishii S."/>
            <person name="Wu A."/>
            <person name="Sorokin D.Y."/>
            <person name="Tenney A."/>
            <person name="Meng X.Y."/>
            <person name="Morrill P.L."/>
            <person name="Kamagata Y."/>
            <person name="Muyzer G."/>
            <person name="Nealson K.H."/>
        </authorList>
    </citation>
    <scope>NUCLEOTIDE SEQUENCE [LARGE SCALE GENOMIC DNA]</scope>
    <source>
        <strain evidence="11 12">A1</strain>
    </source>
</reference>
<gene>
    <name evidence="11" type="ORF">SRAA_1083</name>
</gene>
<dbReference type="Pfam" id="PF00662">
    <property type="entry name" value="Proton_antipo_N"/>
    <property type="match status" value="1"/>
</dbReference>
<dbReference type="KEGG" id="cbaa:SRAA_1083"/>
<protein>
    <submittedName>
        <fullName evidence="11">Formate hydrogenlyase subunit 3/Multisubunit Na+/H+ antiporter, MnhD subunit</fullName>
    </submittedName>
</protein>
<dbReference type="RefSeq" id="WP_029461392.1">
    <property type="nucleotide sequence ID" value="NZ_AP014568.1"/>
</dbReference>
<name>A0A060NI57_9BURK</name>
<feature type="transmembrane region" description="Helical" evidence="8">
    <location>
        <begin position="163"/>
        <end position="186"/>
    </location>
</feature>
<dbReference type="STRING" id="1458425.SRAA_1083"/>
<feature type="transmembrane region" description="Helical" evidence="8">
    <location>
        <begin position="316"/>
        <end position="339"/>
    </location>
</feature>
<evidence type="ECO:0000256" key="1">
    <source>
        <dbReference type="ARBA" id="ARBA00004651"/>
    </source>
</evidence>
<comment type="similarity">
    <text evidence="2">Belongs to the CPA3 antiporters (TC 2.A.63) subunit D family.</text>
</comment>
<feature type="transmembrane region" description="Helical" evidence="8">
    <location>
        <begin position="247"/>
        <end position="266"/>
    </location>
</feature>
<dbReference type="AlphaFoldDB" id="A0A060NI57"/>
<feature type="transmembrane region" description="Helical" evidence="8">
    <location>
        <begin position="6"/>
        <end position="24"/>
    </location>
</feature>
<dbReference type="HOGENOM" id="CLU_007100_9_3_4"/>
<evidence type="ECO:0000313" key="11">
    <source>
        <dbReference type="EMBL" id="BAO80937.1"/>
    </source>
</evidence>